<gene>
    <name evidence="1" type="ORF">VNO77_24527</name>
</gene>
<protein>
    <submittedName>
        <fullName evidence="1">Uncharacterized protein</fullName>
    </submittedName>
</protein>
<accession>A0AAN9L8Z0</accession>
<evidence type="ECO:0000313" key="1">
    <source>
        <dbReference type="EMBL" id="KAK7330337.1"/>
    </source>
</evidence>
<organism evidence="1 2">
    <name type="scientific">Canavalia gladiata</name>
    <name type="common">Sword bean</name>
    <name type="synonym">Dolichos gladiatus</name>
    <dbReference type="NCBI Taxonomy" id="3824"/>
    <lineage>
        <taxon>Eukaryota</taxon>
        <taxon>Viridiplantae</taxon>
        <taxon>Streptophyta</taxon>
        <taxon>Embryophyta</taxon>
        <taxon>Tracheophyta</taxon>
        <taxon>Spermatophyta</taxon>
        <taxon>Magnoliopsida</taxon>
        <taxon>eudicotyledons</taxon>
        <taxon>Gunneridae</taxon>
        <taxon>Pentapetalae</taxon>
        <taxon>rosids</taxon>
        <taxon>fabids</taxon>
        <taxon>Fabales</taxon>
        <taxon>Fabaceae</taxon>
        <taxon>Papilionoideae</taxon>
        <taxon>50 kb inversion clade</taxon>
        <taxon>NPAAA clade</taxon>
        <taxon>indigoferoid/millettioid clade</taxon>
        <taxon>Phaseoleae</taxon>
        <taxon>Canavalia</taxon>
    </lineage>
</organism>
<sequence>MCTLIIWSSNKLLPGLFASSNEMIRPTELFQKVGGLGFRFLKLHIFTGLNGKFPAKLKQFGSAKDANAGNFVSFRRILELIER</sequence>
<dbReference type="EMBL" id="JAYMYQ010000005">
    <property type="protein sequence ID" value="KAK7330337.1"/>
    <property type="molecule type" value="Genomic_DNA"/>
</dbReference>
<reference evidence="1 2" key="1">
    <citation type="submission" date="2024-01" db="EMBL/GenBank/DDBJ databases">
        <title>The genomes of 5 underutilized Papilionoideae crops provide insights into root nodulation and disease resistanc.</title>
        <authorList>
            <person name="Jiang F."/>
        </authorList>
    </citation>
    <scope>NUCLEOTIDE SEQUENCE [LARGE SCALE GENOMIC DNA]</scope>
    <source>
        <strain evidence="1">LVBAO_FW01</strain>
        <tissue evidence="1">Leaves</tissue>
    </source>
</reference>
<name>A0AAN9L8Z0_CANGL</name>
<keyword evidence="2" id="KW-1185">Reference proteome</keyword>
<dbReference type="AlphaFoldDB" id="A0AAN9L8Z0"/>
<evidence type="ECO:0000313" key="2">
    <source>
        <dbReference type="Proteomes" id="UP001367508"/>
    </source>
</evidence>
<dbReference type="Proteomes" id="UP001367508">
    <property type="component" value="Unassembled WGS sequence"/>
</dbReference>
<comment type="caution">
    <text evidence="1">The sequence shown here is derived from an EMBL/GenBank/DDBJ whole genome shotgun (WGS) entry which is preliminary data.</text>
</comment>
<proteinExistence type="predicted"/>